<organism evidence="1 2">
    <name type="scientific">Ceriporiopsis subvermispora (strain B)</name>
    <name type="common">White-rot fungus</name>
    <name type="synonym">Gelatoporia subvermispora</name>
    <dbReference type="NCBI Taxonomy" id="914234"/>
    <lineage>
        <taxon>Eukaryota</taxon>
        <taxon>Fungi</taxon>
        <taxon>Dikarya</taxon>
        <taxon>Basidiomycota</taxon>
        <taxon>Agaricomycotina</taxon>
        <taxon>Agaricomycetes</taxon>
        <taxon>Polyporales</taxon>
        <taxon>Gelatoporiaceae</taxon>
        <taxon>Gelatoporia</taxon>
    </lineage>
</organism>
<dbReference type="Proteomes" id="UP000016930">
    <property type="component" value="Unassembled WGS sequence"/>
</dbReference>
<evidence type="ECO:0008006" key="3">
    <source>
        <dbReference type="Google" id="ProtNLM"/>
    </source>
</evidence>
<sequence length="353" mass="39073">MEEAGYPLFQRNDEFWYPDGNVILVAGTAGFKVYRGQLSNHSDVFRDMLEIPQPNEVEEIEGCPVVQLHDQPRDLVFLLRVLFPGALTCLQLIGRPQFSAVSAWVRLGDKYHITSLRDQGLKWLKEGFTGDLPASFTTVEEYLKSASIHMELRDALAVVYLARLTDTQSLLPLVFYMCCQLEPADILQRVTANVVHEQMSPSDAATCIQGATLLSGATAHAYIRILSPDAETTYKFRAVGNCANQGRCRNKRDKLLHDVSGELVALRDQGITSSAALDDWSVFLEKMGQEPDSMCVACKELARLTSLEERASIWQQLPGYFGLPGMNLLSCPMDRCTGGGPHQLGPTSPMSAL</sequence>
<evidence type="ECO:0000313" key="1">
    <source>
        <dbReference type="EMBL" id="EMD34212.1"/>
    </source>
</evidence>
<dbReference type="OrthoDB" id="3036049at2759"/>
<gene>
    <name evidence="1" type="ORF">CERSUDRAFT_97472</name>
</gene>
<dbReference type="AlphaFoldDB" id="M2R739"/>
<proteinExistence type="predicted"/>
<name>M2R739_CERS8</name>
<dbReference type="Gene3D" id="3.30.710.10">
    <property type="entry name" value="Potassium Channel Kv1.1, Chain A"/>
    <property type="match status" value="1"/>
</dbReference>
<accession>M2R739</accession>
<dbReference type="InterPro" id="IPR011333">
    <property type="entry name" value="SKP1/BTB/POZ_sf"/>
</dbReference>
<keyword evidence="2" id="KW-1185">Reference proteome</keyword>
<protein>
    <recommendedName>
        <fullName evidence="3">BTB domain-containing protein</fullName>
    </recommendedName>
</protein>
<reference evidence="1 2" key="1">
    <citation type="journal article" date="2012" name="Proc. Natl. Acad. Sci. U.S.A.">
        <title>Comparative genomics of Ceriporiopsis subvermispora and Phanerochaete chrysosporium provide insight into selective ligninolysis.</title>
        <authorList>
            <person name="Fernandez-Fueyo E."/>
            <person name="Ruiz-Duenas F.J."/>
            <person name="Ferreira P."/>
            <person name="Floudas D."/>
            <person name="Hibbett D.S."/>
            <person name="Canessa P."/>
            <person name="Larrondo L.F."/>
            <person name="James T.Y."/>
            <person name="Seelenfreund D."/>
            <person name="Lobos S."/>
            <person name="Polanco R."/>
            <person name="Tello M."/>
            <person name="Honda Y."/>
            <person name="Watanabe T."/>
            <person name="Watanabe T."/>
            <person name="Ryu J.S."/>
            <person name="Kubicek C.P."/>
            <person name="Schmoll M."/>
            <person name="Gaskell J."/>
            <person name="Hammel K.E."/>
            <person name="St John F.J."/>
            <person name="Vanden Wymelenberg A."/>
            <person name="Sabat G."/>
            <person name="Splinter BonDurant S."/>
            <person name="Syed K."/>
            <person name="Yadav J.S."/>
            <person name="Doddapaneni H."/>
            <person name="Subramanian V."/>
            <person name="Lavin J.L."/>
            <person name="Oguiza J.A."/>
            <person name="Perez G."/>
            <person name="Pisabarro A.G."/>
            <person name="Ramirez L."/>
            <person name="Santoyo F."/>
            <person name="Master E."/>
            <person name="Coutinho P.M."/>
            <person name="Henrissat B."/>
            <person name="Lombard V."/>
            <person name="Magnuson J.K."/>
            <person name="Kuees U."/>
            <person name="Hori C."/>
            <person name="Igarashi K."/>
            <person name="Samejima M."/>
            <person name="Held B.W."/>
            <person name="Barry K.W."/>
            <person name="LaButti K.M."/>
            <person name="Lapidus A."/>
            <person name="Lindquist E.A."/>
            <person name="Lucas S.M."/>
            <person name="Riley R."/>
            <person name="Salamov A.A."/>
            <person name="Hoffmeister D."/>
            <person name="Schwenk D."/>
            <person name="Hadar Y."/>
            <person name="Yarden O."/>
            <person name="de Vries R.P."/>
            <person name="Wiebenga A."/>
            <person name="Stenlid J."/>
            <person name="Eastwood D."/>
            <person name="Grigoriev I.V."/>
            <person name="Berka R.M."/>
            <person name="Blanchette R.A."/>
            <person name="Kersten P."/>
            <person name="Martinez A.T."/>
            <person name="Vicuna R."/>
            <person name="Cullen D."/>
        </authorList>
    </citation>
    <scope>NUCLEOTIDE SEQUENCE [LARGE SCALE GENOMIC DNA]</scope>
    <source>
        <strain evidence="1 2">B</strain>
    </source>
</reference>
<evidence type="ECO:0000313" key="2">
    <source>
        <dbReference type="Proteomes" id="UP000016930"/>
    </source>
</evidence>
<dbReference type="EMBL" id="KB445803">
    <property type="protein sequence ID" value="EMD34212.1"/>
    <property type="molecule type" value="Genomic_DNA"/>
</dbReference>
<dbReference type="STRING" id="914234.M2R739"/>
<dbReference type="HOGENOM" id="CLU_033082_1_2_1"/>